<comment type="caution">
    <text evidence="2">The sequence shown here is derived from an EMBL/GenBank/DDBJ whole genome shotgun (WGS) entry which is preliminary data.</text>
</comment>
<proteinExistence type="predicted"/>
<accession>A0A9W6XEW5</accession>
<dbReference type="AlphaFoldDB" id="A0A9W6XEW5"/>
<name>A0A9W6XEW5_9STRA</name>
<feature type="region of interest" description="Disordered" evidence="1">
    <location>
        <begin position="50"/>
        <end position="71"/>
    </location>
</feature>
<dbReference type="Proteomes" id="UP001165121">
    <property type="component" value="Unassembled WGS sequence"/>
</dbReference>
<evidence type="ECO:0000313" key="2">
    <source>
        <dbReference type="EMBL" id="GMF37166.1"/>
    </source>
</evidence>
<sequence>MDVHAAPPWKRRCARLGVDPHEESQRAQDSAAPPPHIRLKYASLVDDLMPSKADDASVPMAPTPATEGVDHNGLVVGKWKSGLFSSCYTVCVPNGEQPAGRGG</sequence>
<keyword evidence="3" id="KW-1185">Reference proteome</keyword>
<reference evidence="2" key="1">
    <citation type="submission" date="2023-04" db="EMBL/GenBank/DDBJ databases">
        <title>Phytophthora fragariaefolia NBRC 109709.</title>
        <authorList>
            <person name="Ichikawa N."/>
            <person name="Sato H."/>
            <person name="Tonouchi N."/>
        </authorList>
    </citation>
    <scope>NUCLEOTIDE SEQUENCE</scope>
    <source>
        <strain evidence="2">NBRC 109709</strain>
    </source>
</reference>
<protein>
    <submittedName>
        <fullName evidence="2">Unnamed protein product</fullName>
    </submittedName>
</protein>
<gene>
    <name evidence="2" type="ORF">Pfra01_001034300</name>
</gene>
<dbReference type="OrthoDB" id="1045822at2759"/>
<organism evidence="2 3">
    <name type="scientific">Phytophthora fragariaefolia</name>
    <dbReference type="NCBI Taxonomy" id="1490495"/>
    <lineage>
        <taxon>Eukaryota</taxon>
        <taxon>Sar</taxon>
        <taxon>Stramenopiles</taxon>
        <taxon>Oomycota</taxon>
        <taxon>Peronosporomycetes</taxon>
        <taxon>Peronosporales</taxon>
        <taxon>Peronosporaceae</taxon>
        <taxon>Phytophthora</taxon>
    </lineage>
</organism>
<evidence type="ECO:0000256" key="1">
    <source>
        <dbReference type="SAM" id="MobiDB-lite"/>
    </source>
</evidence>
<evidence type="ECO:0000313" key="3">
    <source>
        <dbReference type="Proteomes" id="UP001165121"/>
    </source>
</evidence>
<feature type="region of interest" description="Disordered" evidence="1">
    <location>
        <begin position="1"/>
        <end position="36"/>
    </location>
</feature>
<dbReference type="EMBL" id="BSXT01000989">
    <property type="protein sequence ID" value="GMF37166.1"/>
    <property type="molecule type" value="Genomic_DNA"/>
</dbReference>